<feature type="domain" description="Reverse transcriptase" evidence="1">
    <location>
        <begin position="60"/>
        <end position="166"/>
    </location>
</feature>
<dbReference type="eggNOG" id="KOG1075">
    <property type="taxonomic scope" value="Eukaryota"/>
</dbReference>
<name>A0A1X7V3X7_AMPQE</name>
<dbReference type="EnsemblMetazoa" id="Aqu2.1.34970_001">
    <property type="protein sequence ID" value="Aqu2.1.34970_001"/>
    <property type="gene ID" value="Aqu2.1.34970"/>
</dbReference>
<dbReference type="STRING" id="400682.A0A1X7V3X7"/>
<dbReference type="InParanoid" id="A0A1X7V3X7"/>
<evidence type="ECO:0000313" key="2">
    <source>
        <dbReference type="EnsemblMetazoa" id="Aqu2.1.34970_001"/>
    </source>
</evidence>
<dbReference type="PANTHER" id="PTHR47510">
    <property type="entry name" value="REVERSE TRANSCRIPTASE DOMAIN-CONTAINING PROTEIN"/>
    <property type="match status" value="1"/>
</dbReference>
<accession>A0A1X7V3X7</accession>
<dbReference type="AlphaFoldDB" id="A0A1X7V3X7"/>
<sequence length="169" mass="18949">MKTIVVFYQCKALGIDDTGPGVLKACAVALALNLCHLFNLSVSHATLPSDWLVHVAVSIHKSGDKGYVSNYSPITLLCMTSKVLERLVFNWLIEFAGPNISVHQLGFMPRRSTVKLLLFLHQIITSFSSKAQHEVIYWDIRKAFNTISHNKLLLKLAHMGVNGCDWTWI</sequence>
<protein>
    <recommendedName>
        <fullName evidence="1">Reverse transcriptase domain-containing protein</fullName>
    </recommendedName>
</protein>
<reference evidence="2" key="1">
    <citation type="submission" date="2017-05" db="UniProtKB">
        <authorList>
            <consortium name="EnsemblMetazoa"/>
        </authorList>
    </citation>
    <scope>IDENTIFICATION</scope>
</reference>
<evidence type="ECO:0000259" key="1">
    <source>
        <dbReference type="Pfam" id="PF00078"/>
    </source>
</evidence>
<dbReference type="InterPro" id="IPR000477">
    <property type="entry name" value="RT_dom"/>
</dbReference>
<dbReference type="Pfam" id="PF00078">
    <property type="entry name" value="RVT_1"/>
    <property type="match status" value="1"/>
</dbReference>
<proteinExistence type="predicted"/>
<dbReference type="PANTHER" id="PTHR47510:SF3">
    <property type="entry name" value="ENDO_EXONUCLEASE_PHOSPHATASE DOMAIN-CONTAINING PROTEIN"/>
    <property type="match status" value="1"/>
</dbReference>
<organism evidence="2">
    <name type="scientific">Amphimedon queenslandica</name>
    <name type="common">Sponge</name>
    <dbReference type="NCBI Taxonomy" id="400682"/>
    <lineage>
        <taxon>Eukaryota</taxon>
        <taxon>Metazoa</taxon>
        <taxon>Porifera</taxon>
        <taxon>Demospongiae</taxon>
        <taxon>Heteroscleromorpha</taxon>
        <taxon>Haplosclerida</taxon>
        <taxon>Niphatidae</taxon>
        <taxon>Amphimedon</taxon>
    </lineage>
</organism>